<evidence type="ECO:0000313" key="1">
    <source>
        <dbReference type="EMBL" id="MBX47808.1"/>
    </source>
</evidence>
<name>A0A2P2NZ68_RHIMU</name>
<accession>A0A2P2NZ68</accession>
<proteinExistence type="predicted"/>
<dbReference type="AlphaFoldDB" id="A0A2P2NZ68"/>
<dbReference type="EMBL" id="GGEC01067324">
    <property type="protein sequence ID" value="MBX47808.1"/>
    <property type="molecule type" value="Transcribed_RNA"/>
</dbReference>
<protein>
    <submittedName>
        <fullName evidence="1">Uncharacterized protein</fullName>
    </submittedName>
</protein>
<reference evidence="1" key="1">
    <citation type="submission" date="2018-02" db="EMBL/GenBank/DDBJ databases">
        <title>Rhizophora mucronata_Transcriptome.</title>
        <authorList>
            <person name="Meera S.P."/>
            <person name="Sreeshan A."/>
            <person name="Augustine A."/>
        </authorList>
    </citation>
    <scope>NUCLEOTIDE SEQUENCE</scope>
    <source>
        <tissue evidence="1">Leaf</tissue>
    </source>
</reference>
<sequence>MSIIAQRFQKQSRFFACFCERMKHKAPLSSNIFKRDGIEGRNSHQSSMLELLNQSNKSKFNFSYHPLHQSMSTK</sequence>
<organism evidence="1">
    <name type="scientific">Rhizophora mucronata</name>
    <name type="common">Asiatic mangrove</name>
    <dbReference type="NCBI Taxonomy" id="61149"/>
    <lineage>
        <taxon>Eukaryota</taxon>
        <taxon>Viridiplantae</taxon>
        <taxon>Streptophyta</taxon>
        <taxon>Embryophyta</taxon>
        <taxon>Tracheophyta</taxon>
        <taxon>Spermatophyta</taxon>
        <taxon>Magnoliopsida</taxon>
        <taxon>eudicotyledons</taxon>
        <taxon>Gunneridae</taxon>
        <taxon>Pentapetalae</taxon>
        <taxon>rosids</taxon>
        <taxon>fabids</taxon>
        <taxon>Malpighiales</taxon>
        <taxon>Rhizophoraceae</taxon>
        <taxon>Rhizophora</taxon>
    </lineage>
</organism>